<evidence type="ECO:0000256" key="5">
    <source>
        <dbReference type="SAM" id="Phobius"/>
    </source>
</evidence>
<keyword evidence="5" id="KW-0812">Transmembrane</keyword>
<dbReference type="PANTHER" id="PTHR12151:SF25">
    <property type="entry name" value="LINALOOL DEHYDRATASE_ISOMERASE DOMAIN-CONTAINING PROTEIN"/>
    <property type="match status" value="1"/>
</dbReference>
<dbReference type="InterPro" id="IPR036249">
    <property type="entry name" value="Thioredoxin-like_sf"/>
</dbReference>
<gene>
    <name evidence="7" type="ORF">CSUB8521_1304</name>
</gene>
<evidence type="ECO:0000256" key="4">
    <source>
        <dbReference type="PIRSR" id="PIRSR603782-2"/>
    </source>
</evidence>
<keyword evidence="3" id="KW-0479">Metal-binding</keyword>
<dbReference type="Pfam" id="PF02630">
    <property type="entry name" value="SCO1-SenC"/>
    <property type="match status" value="1"/>
</dbReference>
<feature type="transmembrane region" description="Helical" evidence="5">
    <location>
        <begin position="6"/>
        <end position="24"/>
    </location>
</feature>
<dbReference type="PANTHER" id="PTHR12151">
    <property type="entry name" value="ELECTRON TRANSPORT PROTIN SCO1/SENC FAMILY MEMBER"/>
    <property type="match status" value="1"/>
</dbReference>
<evidence type="ECO:0000259" key="6">
    <source>
        <dbReference type="PROSITE" id="PS51352"/>
    </source>
</evidence>
<dbReference type="OrthoDB" id="9790194at2"/>
<reference evidence="7 8" key="1">
    <citation type="journal article" date="2014" name="Genome Biol. Evol.">
        <title>Comparative Genomics of the Campylobacter lari Group.</title>
        <authorList>
            <person name="Miller W.G."/>
            <person name="Yee E."/>
            <person name="Chapman M.H."/>
            <person name="Smith T.P."/>
            <person name="Bono J.L."/>
            <person name="Huynh S."/>
            <person name="Parker C.T."/>
            <person name="Vandamme P."/>
            <person name="Luong K."/>
            <person name="Korlach J."/>
        </authorList>
    </citation>
    <scope>NUCLEOTIDE SEQUENCE [LARGE SCALE GENOMIC DNA]</scope>
    <source>
        <strain evidence="7 8">LMG 24374</strain>
    </source>
</reference>
<feature type="binding site" evidence="3">
    <location>
        <position position="63"/>
    </location>
    <ligand>
        <name>Cu cation</name>
        <dbReference type="ChEBI" id="CHEBI:23378"/>
    </ligand>
</feature>
<sequence>MKKINILLLIIVIFGVFFLSIQYFENNKYNFHLNSEKGMLSLKDFAGKKLIVYFGYTYCPDVCPSELALIASVLNQIPNKEKAHVIFISLDPARDSNLTQTSQWVKYFYPNSTALVAKNEKELEKITKNYGVVYEKIDLKDSAMGYSIAHSGEFYLINENGKLVKTIKDVSYENFFNEIKKFLNE</sequence>
<dbReference type="RefSeq" id="WP_039664322.1">
    <property type="nucleotide sequence ID" value="NZ_CP007772.1"/>
</dbReference>
<keyword evidence="5" id="KW-1133">Transmembrane helix</keyword>
<evidence type="ECO:0000313" key="8">
    <source>
        <dbReference type="Proteomes" id="UP000031135"/>
    </source>
</evidence>
<feature type="binding site" evidence="3">
    <location>
        <position position="59"/>
    </location>
    <ligand>
        <name>Cu cation</name>
        <dbReference type="ChEBI" id="CHEBI:23378"/>
    </ligand>
</feature>
<dbReference type="CDD" id="cd02968">
    <property type="entry name" value="SCO"/>
    <property type="match status" value="1"/>
</dbReference>
<dbReference type="EMBL" id="CP007772">
    <property type="protein sequence ID" value="AJC91135.1"/>
    <property type="molecule type" value="Genomic_DNA"/>
</dbReference>
<dbReference type="InterPro" id="IPR003782">
    <property type="entry name" value="SCO1/SenC"/>
</dbReference>
<feature type="binding site" evidence="3">
    <location>
        <position position="150"/>
    </location>
    <ligand>
        <name>Cu cation</name>
        <dbReference type="ChEBI" id="CHEBI:23378"/>
    </ligand>
</feature>
<dbReference type="AlphaFoldDB" id="A0A0A8HBT6"/>
<protein>
    <submittedName>
        <fullName evidence="7">Cytochrome oxidase biogenesis protein, Sco1/SenC/PrrC family</fullName>
    </submittedName>
</protein>
<evidence type="ECO:0000256" key="2">
    <source>
        <dbReference type="ARBA" id="ARBA00023008"/>
    </source>
</evidence>
<comment type="similarity">
    <text evidence="1">Belongs to the SCO1/2 family.</text>
</comment>
<keyword evidence="5" id="KW-0472">Membrane</keyword>
<feature type="domain" description="Thioredoxin" evidence="6">
    <location>
        <begin position="22"/>
        <end position="185"/>
    </location>
</feature>
<proteinExistence type="inferred from homology"/>
<accession>A0A0A8HBT6</accession>
<evidence type="ECO:0000256" key="1">
    <source>
        <dbReference type="ARBA" id="ARBA00010996"/>
    </source>
</evidence>
<dbReference type="SUPFAM" id="SSF52833">
    <property type="entry name" value="Thioredoxin-like"/>
    <property type="match status" value="1"/>
</dbReference>
<organism evidence="7 8">
    <name type="scientific">Campylobacter subantarcticus LMG 24374</name>
    <dbReference type="NCBI Taxonomy" id="1388751"/>
    <lineage>
        <taxon>Bacteria</taxon>
        <taxon>Pseudomonadati</taxon>
        <taxon>Campylobacterota</taxon>
        <taxon>Epsilonproteobacteria</taxon>
        <taxon>Campylobacterales</taxon>
        <taxon>Campylobacteraceae</taxon>
        <taxon>Campylobacter</taxon>
    </lineage>
</organism>
<dbReference type="InterPro" id="IPR013766">
    <property type="entry name" value="Thioredoxin_domain"/>
</dbReference>
<name>A0A0A8HBT6_9BACT</name>
<keyword evidence="2 3" id="KW-0186">Copper</keyword>
<dbReference type="Gene3D" id="3.40.30.10">
    <property type="entry name" value="Glutaredoxin"/>
    <property type="match status" value="1"/>
</dbReference>
<feature type="disulfide bond" description="Redox-active" evidence="4">
    <location>
        <begin position="59"/>
        <end position="63"/>
    </location>
</feature>
<dbReference type="Proteomes" id="UP000031135">
    <property type="component" value="Chromosome"/>
</dbReference>
<dbReference type="KEGG" id="csm:CSUB8521_1304"/>
<evidence type="ECO:0000256" key="3">
    <source>
        <dbReference type="PIRSR" id="PIRSR603782-1"/>
    </source>
</evidence>
<dbReference type="GO" id="GO:0046872">
    <property type="term" value="F:metal ion binding"/>
    <property type="evidence" value="ECO:0007669"/>
    <property type="project" value="UniProtKB-KW"/>
</dbReference>
<keyword evidence="4" id="KW-1015">Disulfide bond</keyword>
<evidence type="ECO:0000313" key="7">
    <source>
        <dbReference type="EMBL" id="AJC91135.1"/>
    </source>
</evidence>
<dbReference type="HOGENOM" id="CLU_050131_3_3_7"/>
<dbReference type="PROSITE" id="PS51352">
    <property type="entry name" value="THIOREDOXIN_2"/>
    <property type="match status" value="1"/>
</dbReference>